<dbReference type="EMBL" id="CM011679">
    <property type="protein sequence ID" value="TMS18407.1"/>
    <property type="molecule type" value="Genomic_DNA"/>
</dbReference>
<evidence type="ECO:0000313" key="1">
    <source>
        <dbReference type="EMBL" id="TMS18407.1"/>
    </source>
</evidence>
<gene>
    <name evidence="1" type="ORF">E3U43_010733</name>
</gene>
<comment type="caution">
    <text evidence="1">The sequence shown here is derived from an EMBL/GenBank/DDBJ whole genome shotgun (WGS) entry which is preliminary data.</text>
</comment>
<keyword evidence="2" id="KW-1185">Reference proteome</keyword>
<dbReference type="Proteomes" id="UP000793456">
    <property type="component" value="Chromosome VI"/>
</dbReference>
<name>A0ACD3RGF1_LARCR</name>
<organism evidence="1 2">
    <name type="scientific">Larimichthys crocea</name>
    <name type="common">Large yellow croaker</name>
    <name type="synonym">Pseudosciaena crocea</name>
    <dbReference type="NCBI Taxonomy" id="215358"/>
    <lineage>
        <taxon>Eukaryota</taxon>
        <taxon>Metazoa</taxon>
        <taxon>Chordata</taxon>
        <taxon>Craniata</taxon>
        <taxon>Vertebrata</taxon>
        <taxon>Euteleostomi</taxon>
        <taxon>Actinopterygii</taxon>
        <taxon>Neopterygii</taxon>
        <taxon>Teleostei</taxon>
        <taxon>Neoteleostei</taxon>
        <taxon>Acanthomorphata</taxon>
        <taxon>Eupercaria</taxon>
        <taxon>Sciaenidae</taxon>
        <taxon>Larimichthys</taxon>
    </lineage>
</organism>
<reference evidence="1" key="1">
    <citation type="submission" date="2018-11" db="EMBL/GenBank/DDBJ databases">
        <title>The sequence and de novo assembly of Larimichthys crocea genome using PacBio and Hi-C technologies.</title>
        <authorList>
            <person name="Xu P."/>
            <person name="Chen B."/>
            <person name="Zhou Z."/>
            <person name="Ke Q."/>
            <person name="Wu Y."/>
            <person name="Bai H."/>
            <person name="Pu F."/>
        </authorList>
    </citation>
    <scope>NUCLEOTIDE SEQUENCE</scope>
    <source>
        <tissue evidence="1">Muscle</tissue>
    </source>
</reference>
<sequence length="630" mass="68536">MAAFRFELLLAVVYLIGTLLLASARGWQPIDETQLLNMYATGGWVKPDIVSGDSHLDDRDEGIPEYALPETEGGASSNPFANHGFQEAADSSQSNWASGSGSSGVEFVDSGFELEFEDAPPRSWTSATDSRFEVDFEDTPPSSWTSGTDGGFEVDFEDAPPRSWTSSIDDGFEVEFEDAPPRSWTSSTSRSSSELGVVCSDFGFQITLPSGPLSEVKILGSNELLSVTDAPASCGYKVNSLKNTLTVPFTGCHVKPGGGCYANSYSVQLLYVDDFDQTQVATASCEGGKGKFNRGLLPRAQPAFKCSPTPPPTPSKAQNCAVTAGERVTCGSSGISSSDCEKMGCCVDLSTSACYFPLDECTGDHHFVFAIRYNSASIPVDPTKLVIPGNANCKPVLVNDKVAIFKFKITECGTRVYDVGETKVYLAEVQTIVKALNLKYGVITRSSPLRFMVECRYSKTGAAQQSMATVGVMVKTPTSILPTSVSSAGLFAVQLRIAKDNTYSSYLPTYHQPLRLLLGKPVYLELRLKSPKPDAVILVNYCLAYPRSAKNALVLIYEGCRNPYEPNVSILQVSGSPKNRHQRRFVVTAFQFMEQTTNKYLDEERFNCVPTQEVCVSAERSHMWTSAVRE</sequence>
<proteinExistence type="predicted"/>
<accession>A0ACD3RGF1</accession>
<protein>
    <submittedName>
        <fullName evidence="1">Uncharacterized protein</fullName>
    </submittedName>
</protein>
<evidence type="ECO:0000313" key="2">
    <source>
        <dbReference type="Proteomes" id="UP000793456"/>
    </source>
</evidence>